<dbReference type="Pfam" id="PF12419">
    <property type="entry name" value="DUF3670"/>
    <property type="match status" value="1"/>
</dbReference>
<keyword evidence="3" id="KW-1185">Reference proteome</keyword>
<dbReference type="RefSeq" id="WP_338146749.1">
    <property type="nucleotide sequence ID" value="NZ_JAAKZZ010000509.1"/>
</dbReference>
<feature type="domain" description="DUF3670" evidence="1">
    <location>
        <begin position="311"/>
        <end position="443"/>
    </location>
</feature>
<organism evidence="2 3">
    <name type="scientific">Streptomyces boncukensis</name>
    <dbReference type="NCBI Taxonomy" id="2711219"/>
    <lineage>
        <taxon>Bacteria</taxon>
        <taxon>Bacillati</taxon>
        <taxon>Actinomycetota</taxon>
        <taxon>Actinomycetes</taxon>
        <taxon>Kitasatosporales</taxon>
        <taxon>Streptomycetaceae</taxon>
        <taxon>Streptomyces</taxon>
    </lineage>
</organism>
<name>A0A6G4X563_9ACTN</name>
<evidence type="ECO:0000259" key="1">
    <source>
        <dbReference type="Pfam" id="PF12419"/>
    </source>
</evidence>
<dbReference type="Proteomes" id="UP000477722">
    <property type="component" value="Unassembled WGS sequence"/>
</dbReference>
<keyword evidence="2" id="KW-0378">Hydrolase</keyword>
<dbReference type="EMBL" id="JAAKZZ010000509">
    <property type="protein sequence ID" value="NGO72665.1"/>
    <property type="molecule type" value="Genomic_DNA"/>
</dbReference>
<keyword evidence="2" id="KW-0067">ATP-binding</keyword>
<dbReference type="GO" id="GO:0004386">
    <property type="term" value="F:helicase activity"/>
    <property type="evidence" value="ECO:0007669"/>
    <property type="project" value="UniProtKB-KW"/>
</dbReference>
<proteinExistence type="predicted"/>
<evidence type="ECO:0000313" key="3">
    <source>
        <dbReference type="Proteomes" id="UP000477722"/>
    </source>
</evidence>
<reference evidence="2 3" key="1">
    <citation type="submission" date="2020-02" db="EMBL/GenBank/DDBJ databases">
        <title>Whole-genome analyses of novel actinobacteria.</title>
        <authorList>
            <person name="Sahin N."/>
            <person name="Tatar D."/>
        </authorList>
    </citation>
    <scope>NUCLEOTIDE SEQUENCE [LARGE SCALE GENOMIC DNA]</scope>
    <source>
        <strain evidence="2 3">SB3404</strain>
    </source>
</reference>
<evidence type="ECO:0000313" key="2">
    <source>
        <dbReference type="EMBL" id="NGO72665.1"/>
    </source>
</evidence>
<feature type="non-terminal residue" evidence="2">
    <location>
        <position position="467"/>
    </location>
</feature>
<accession>A0A6G4X563</accession>
<dbReference type="InterPro" id="IPR022138">
    <property type="entry name" value="DUF3670"/>
</dbReference>
<protein>
    <submittedName>
        <fullName evidence="2">ATP-dependent helicase</fullName>
    </submittedName>
</protein>
<gene>
    <name evidence="2" type="ORF">G5C65_30805</name>
</gene>
<comment type="caution">
    <text evidence="2">The sequence shown here is derived from an EMBL/GenBank/DDBJ whole genome shotgun (WGS) entry which is preliminary data.</text>
</comment>
<sequence length="467" mass="48650">MARAEPEAADLVRRAAVFLPAAVPREGRVAFWWPDAAPPPAGPAGAGGAPPAGADEHLVVAGLGPVPARVLSVGEALPVLTRARTADGAHPAAACWGAAALHALRMVAMGRLVAAVGEGDVDVWRAGPLGAEDAAQVRGIAAALPFEGHAVPVGGGSPEEPLLPEPEALVRAFLDAVADVLPRTAAAPLAAGEAFAGRRPQRLGERFPAAREWASEVAAELDAGVRISLRVDLAANRLFDSAGDAEERGAVAAALVQVHSVADPTLVADAADLWRGEAEYLGPRARSGAVLAVRRAARVWPPLGRLLDRPAPDVLPLSEEETDALLGRAGQRLAAADVAVHWPRTLARELTAAATVRARGAQAPGSAADSFGFFQEGRLLEFRWQLALDGEPLTESEMAELAETHRPLVRLRDQWVLVDPALVRKARKRDLGLLSPGDALAMALTGTAEVDGEETEIVPEGALARLR</sequence>
<dbReference type="AlphaFoldDB" id="A0A6G4X563"/>
<keyword evidence="2" id="KW-0547">Nucleotide-binding</keyword>
<keyword evidence="2" id="KW-0347">Helicase</keyword>